<proteinExistence type="predicted"/>
<dbReference type="Pfam" id="PF00561">
    <property type="entry name" value="Abhydrolase_1"/>
    <property type="match status" value="1"/>
</dbReference>
<dbReference type="Gene3D" id="3.40.50.1820">
    <property type="entry name" value="alpha/beta hydrolase"/>
    <property type="match status" value="1"/>
</dbReference>
<dbReference type="PANTHER" id="PTHR43433:SF5">
    <property type="entry name" value="AB HYDROLASE-1 DOMAIN-CONTAINING PROTEIN"/>
    <property type="match status" value="1"/>
</dbReference>
<protein>
    <submittedName>
        <fullName evidence="2">3-oxoadipate enol-lactonase</fullName>
        <ecNumber evidence="2">3.1.1.24</ecNumber>
    </submittedName>
</protein>
<dbReference type="EMBL" id="JAUSVK010000001">
    <property type="protein sequence ID" value="MDQ0391600.1"/>
    <property type="molecule type" value="Genomic_DNA"/>
</dbReference>
<dbReference type="InterPro" id="IPR026968">
    <property type="entry name" value="PcaD/CatD"/>
</dbReference>
<dbReference type="GO" id="GO:0047570">
    <property type="term" value="F:3-oxoadipate enol-lactonase activity"/>
    <property type="evidence" value="ECO:0007669"/>
    <property type="project" value="UniProtKB-EC"/>
</dbReference>
<dbReference type="SUPFAM" id="SSF53474">
    <property type="entry name" value="alpha/beta-Hydrolases"/>
    <property type="match status" value="1"/>
</dbReference>
<dbReference type="PANTHER" id="PTHR43433">
    <property type="entry name" value="HYDROLASE, ALPHA/BETA FOLD FAMILY PROTEIN"/>
    <property type="match status" value="1"/>
</dbReference>
<gene>
    <name evidence="2" type="ORF">J3R73_001392</name>
</gene>
<evidence type="ECO:0000259" key="1">
    <source>
        <dbReference type="Pfam" id="PF00561"/>
    </source>
</evidence>
<keyword evidence="2" id="KW-0378">Hydrolase</keyword>
<organism evidence="2 3">
    <name type="scientific">Labrys monachus</name>
    <dbReference type="NCBI Taxonomy" id="217067"/>
    <lineage>
        <taxon>Bacteria</taxon>
        <taxon>Pseudomonadati</taxon>
        <taxon>Pseudomonadota</taxon>
        <taxon>Alphaproteobacteria</taxon>
        <taxon>Hyphomicrobiales</taxon>
        <taxon>Xanthobacteraceae</taxon>
        <taxon>Labrys</taxon>
    </lineage>
</organism>
<dbReference type="NCBIfam" id="TIGR02427">
    <property type="entry name" value="protocat_pcaD"/>
    <property type="match status" value="1"/>
</dbReference>
<reference evidence="2 3" key="1">
    <citation type="submission" date="2023-07" db="EMBL/GenBank/DDBJ databases">
        <title>Genomic Encyclopedia of Type Strains, Phase IV (KMG-IV): sequencing the most valuable type-strain genomes for metagenomic binning, comparative biology and taxonomic classification.</title>
        <authorList>
            <person name="Goeker M."/>
        </authorList>
    </citation>
    <scope>NUCLEOTIDE SEQUENCE [LARGE SCALE GENOMIC DNA]</scope>
    <source>
        <strain evidence="2 3">DSM 5896</strain>
    </source>
</reference>
<dbReference type="InterPro" id="IPR000073">
    <property type="entry name" value="AB_hydrolase_1"/>
</dbReference>
<evidence type="ECO:0000313" key="3">
    <source>
        <dbReference type="Proteomes" id="UP001237448"/>
    </source>
</evidence>
<name>A0ABU0FAE9_9HYPH</name>
<dbReference type="RefSeq" id="WP_307424183.1">
    <property type="nucleotide sequence ID" value="NZ_JAUSVK010000001.1"/>
</dbReference>
<dbReference type="InterPro" id="IPR029058">
    <property type="entry name" value="AB_hydrolase_fold"/>
</dbReference>
<dbReference type="InterPro" id="IPR050471">
    <property type="entry name" value="AB_hydrolase"/>
</dbReference>
<dbReference type="EC" id="3.1.1.24" evidence="2"/>
<dbReference type="PRINTS" id="PR00111">
    <property type="entry name" value="ABHYDROLASE"/>
</dbReference>
<keyword evidence="3" id="KW-1185">Reference proteome</keyword>
<evidence type="ECO:0000313" key="2">
    <source>
        <dbReference type="EMBL" id="MDQ0391600.1"/>
    </source>
</evidence>
<comment type="caution">
    <text evidence="2">The sequence shown here is derived from an EMBL/GenBank/DDBJ whole genome shotgun (WGS) entry which is preliminary data.</text>
</comment>
<accession>A0ABU0FAE9</accession>
<sequence length="278" mass="29556">MPDLIHINGIDTAYALEGPSAAPVVVLANGLGADLSMWANQLAVLATSFRVLRYDMRGHGGTGATPGDYSLDLLAGDLLALLDGLSIARAHLVGASLGGMVGQFLAVHHADRLESLALVATSSEAPRKAWQERVREVRRDGVEPQVEPTIDRWFTPAFRAAHPDLMASMRRMVLRTSRDGYAGCAAAIRDMVLSPVIGRIRVPTLVVAGAADLSTPLPMLEHIAGTIPDARLVAIEEAAHMPPLERPEECNAAIESFLRGLDAGPAAGLRQMASRLRG</sequence>
<dbReference type="Proteomes" id="UP001237448">
    <property type="component" value="Unassembled WGS sequence"/>
</dbReference>
<feature type="domain" description="AB hydrolase-1" evidence="1">
    <location>
        <begin position="23"/>
        <end position="247"/>
    </location>
</feature>